<dbReference type="Gene3D" id="1.10.150.240">
    <property type="entry name" value="Putative phosphatase, domain 2"/>
    <property type="match status" value="1"/>
</dbReference>
<evidence type="ECO:0000313" key="3">
    <source>
        <dbReference type="Proteomes" id="UP000464780"/>
    </source>
</evidence>
<protein>
    <submittedName>
        <fullName evidence="2">HAD family hydrolase</fullName>
    </submittedName>
</protein>
<dbReference type="GO" id="GO:0016787">
    <property type="term" value="F:hydrolase activity"/>
    <property type="evidence" value="ECO:0007669"/>
    <property type="project" value="UniProtKB-KW"/>
</dbReference>
<dbReference type="Proteomes" id="UP000464780">
    <property type="component" value="Plasmid unnamed_12"/>
</dbReference>
<dbReference type="InterPro" id="IPR051540">
    <property type="entry name" value="S-2-haloacid_dehalogenase"/>
</dbReference>
<dbReference type="SUPFAM" id="SSF56784">
    <property type="entry name" value="HAD-like"/>
    <property type="match status" value="1"/>
</dbReference>
<geneLocation type="plasmid" evidence="2 3">
    <name>unnamed_12</name>
</geneLocation>
<dbReference type="InterPro" id="IPR023214">
    <property type="entry name" value="HAD_sf"/>
</dbReference>
<organism evidence="2 3">
    <name type="scientific">Bacillus cereus</name>
    <dbReference type="NCBI Taxonomy" id="1396"/>
    <lineage>
        <taxon>Bacteria</taxon>
        <taxon>Bacillati</taxon>
        <taxon>Bacillota</taxon>
        <taxon>Bacilli</taxon>
        <taxon>Bacillales</taxon>
        <taxon>Bacillaceae</taxon>
        <taxon>Bacillus</taxon>
        <taxon>Bacillus cereus group</taxon>
    </lineage>
</organism>
<dbReference type="PANTHER" id="PTHR43316">
    <property type="entry name" value="HYDROLASE, HALOACID DELAHOGENASE-RELATED"/>
    <property type="match status" value="1"/>
</dbReference>
<accession>A0AB73UT56</accession>
<name>A0AB73UT56_BACCE</name>
<dbReference type="AlphaFoldDB" id="A0AB73UT56"/>
<keyword evidence="1 2" id="KW-0378">Hydrolase</keyword>
<gene>
    <name evidence="2" type="ORF">C1N66_30905</name>
</gene>
<dbReference type="PANTHER" id="PTHR43316:SF8">
    <property type="entry name" value="HAD FAMILY HYDROLASE"/>
    <property type="match status" value="1"/>
</dbReference>
<dbReference type="Gene3D" id="3.40.50.1000">
    <property type="entry name" value="HAD superfamily/HAD-like"/>
    <property type="match status" value="1"/>
</dbReference>
<sequence>MINIYNIENIFRNDHIKVIAIDADDTLWYDAMYYSAFKKKFVQLFDGLYKEDTINNMIVRNRITSGEQGFVNAIITIAQNLSLCRDKMVILNDEINKFINHSIVLLPYVKQVINQLSKYRLILVTQGGRDIQNRKVINSGLEEKFDEKYIFTKKGFIEWQEVLKHECIRSDQMLVIGNSLRHDIIPATQIGAHCIWLDHRWNEFGRDDTWSDVAPKITSWKTILEILGGNHK</sequence>
<dbReference type="EMBL" id="CP028010">
    <property type="protein sequence ID" value="QHV47431.1"/>
    <property type="molecule type" value="Genomic_DNA"/>
</dbReference>
<evidence type="ECO:0000256" key="1">
    <source>
        <dbReference type="ARBA" id="ARBA00022801"/>
    </source>
</evidence>
<dbReference type="InterPro" id="IPR023198">
    <property type="entry name" value="PGP-like_dom2"/>
</dbReference>
<evidence type="ECO:0000313" key="2">
    <source>
        <dbReference type="EMBL" id="QHV47431.1"/>
    </source>
</evidence>
<proteinExistence type="predicted"/>
<dbReference type="Pfam" id="PF00702">
    <property type="entry name" value="Hydrolase"/>
    <property type="match status" value="1"/>
</dbReference>
<keyword evidence="2" id="KW-0614">Plasmid</keyword>
<dbReference type="InterPro" id="IPR036412">
    <property type="entry name" value="HAD-like_sf"/>
</dbReference>
<dbReference type="RefSeq" id="WP_162281035.1">
    <property type="nucleotide sequence ID" value="NZ_CP028010.2"/>
</dbReference>
<reference evidence="2 3" key="1">
    <citation type="submission" date="2018-03" db="EMBL/GenBank/DDBJ databases">
        <title>The complete genome of bacterial strain SGAir0260.</title>
        <authorList>
            <person name="Schuster S.C."/>
        </authorList>
    </citation>
    <scope>NUCLEOTIDE SEQUENCE [LARGE SCALE GENOMIC DNA]</scope>
    <source>
        <strain evidence="2 3">SGAir0260</strain>
        <plasmid evidence="2 3">unnamed_12</plasmid>
    </source>
</reference>